<reference evidence="2 3" key="1">
    <citation type="journal article" date="2019" name="Int. J. Syst. Evol. Microbiol.">
        <title>The Global Catalogue of Microorganisms (GCM) 10K type strain sequencing project: providing services to taxonomists for standard genome sequencing and annotation.</title>
        <authorList>
            <consortium name="The Broad Institute Genomics Platform"/>
            <consortium name="The Broad Institute Genome Sequencing Center for Infectious Disease"/>
            <person name="Wu L."/>
            <person name="Ma J."/>
        </authorList>
    </citation>
    <scope>NUCLEOTIDE SEQUENCE [LARGE SCALE GENOMIC DNA]</scope>
    <source>
        <strain evidence="2 3">JCM 3272</strain>
    </source>
</reference>
<dbReference type="CDD" id="cd00531">
    <property type="entry name" value="NTF2_like"/>
    <property type="match status" value="1"/>
</dbReference>
<sequence>MIAGSGREQLGDLAHRYAYLVDRRELSAAVELFTADAVLVLPDPPARLDPVRAYAGRQQIAEALAPLHGIAATMHGILGLVLEPAEPGTARGWVSGVAHHVTEHPDGAITDLVWYLRYADHYRHDDGRWLIARRELSIEWIEVRPVRRRLGRSGTSRIAVP</sequence>
<dbReference type="Gene3D" id="3.10.450.50">
    <property type="match status" value="1"/>
</dbReference>
<name>A0ABN3GQZ7_9ACTN</name>
<dbReference type="InterPro" id="IPR032710">
    <property type="entry name" value="NTF2-like_dom_sf"/>
</dbReference>
<evidence type="ECO:0000259" key="1">
    <source>
        <dbReference type="Pfam" id="PF13577"/>
    </source>
</evidence>
<comment type="caution">
    <text evidence="2">The sequence shown here is derived from an EMBL/GenBank/DDBJ whole genome shotgun (WGS) entry which is preliminary data.</text>
</comment>
<dbReference type="InterPro" id="IPR037401">
    <property type="entry name" value="SnoaL-like"/>
</dbReference>
<protein>
    <recommendedName>
        <fullName evidence="1">SnoaL-like domain-containing protein</fullName>
    </recommendedName>
</protein>
<dbReference type="Pfam" id="PF13577">
    <property type="entry name" value="SnoaL_4"/>
    <property type="match status" value="1"/>
</dbReference>
<evidence type="ECO:0000313" key="3">
    <source>
        <dbReference type="Proteomes" id="UP001501444"/>
    </source>
</evidence>
<keyword evidence="3" id="KW-1185">Reference proteome</keyword>
<evidence type="ECO:0000313" key="2">
    <source>
        <dbReference type="EMBL" id="GAA2358366.1"/>
    </source>
</evidence>
<proteinExistence type="predicted"/>
<dbReference type="SUPFAM" id="SSF54427">
    <property type="entry name" value="NTF2-like"/>
    <property type="match status" value="1"/>
</dbReference>
<gene>
    <name evidence="2" type="ORF">GCM10010170_052030</name>
</gene>
<organism evidence="2 3">
    <name type="scientific">Dactylosporangium salmoneum</name>
    <dbReference type="NCBI Taxonomy" id="53361"/>
    <lineage>
        <taxon>Bacteria</taxon>
        <taxon>Bacillati</taxon>
        <taxon>Actinomycetota</taxon>
        <taxon>Actinomycetes</taxon>
        <taxon>Micromonosporales</taxon>
        <taxon>Micromonosporaceae</taxon>
        <taxon>Dactylosporangium</taxon>
    </lineage>
</organism>
<dbReference type="RefSeq" id="WP_344615123.1">
    <property type="nucleotide sequence ID" value="NZ_BAAARV010000046.1"/>
</dbReference>
<feature type="domain" description="SnoaL-like" evidence="1">
    <location>
        <begin position="7"/>
        <end position="134"/>
    </location>
</feature>
<dbReference type="Proteomes" id="UP001501444">
    <property type="component" value="Unassembled WGS sequence"/>
</dbReference>
<dbReference type="EMBL" id="BAAARV010000046">
    <property type="protein sequence ID" value="GAA2358366.1"/>
    <property type="molecule type" value="Genomic_DNA"/>
</dbReference>
<accession>A0ABN3GQZ7</accession>